<sequence>MFDLTKCNLSYYSVPAAFVLLVLPHAYAVRAAGRNYDLAQPRRTDENLAKDESLDKVTVRRIQRARAAAANGLETIGLYAAAIVAANTQGVPTRKLNLLSLGYLASRVVYNFVYVVVQDNRKTAAARPLTWGAGIAVIMSLFLSAARNSN</sequence>
<evidence type="ECO:0000313" key="7">
    <source>
        <dbReference type="Proteomes" id="UP001244011"/>
    </source>
</evidence>
<dbReference type="RefSeq" id="XP_060285447.1">
    <property type="nucleotide sequence ID" value="XM_060429793.1"/>
</dbReference>
<dbReference type="Proteomes" id="UP001244011">
    <property type="component" value="Unassembled WGS sequence"/>
</dbReference>
<feature type="transmembrane region" description="Helical" evidence="5">
    <location>
        <begin position="129"/>
        <end position="146"/>
    </location>
</feature>
<comment type="caution">
    <text evidence="6">The sequence shown here is derived from an EMBL/GenBank/DDBJ whole genome shotgun (WGS) entry which is preliminary data.</text>
</comment>
<feature type="transmembrane region" description="Helical" evidence="5">
    <location>
        <begin position="98"/>
        <end position="117"/>
    </location>
</feature>
<dbReference type="InterPro" id="IPR001129">
    <property type="entry name" value="Membr-assoc_MAPEG"/>
</dbReference>
<dbReference type="Gene3D" id="1.20.120.550">
    <property type="entry name" value="Membrane associated eicosanoid/glutathione metabolism-like domain"/>
    <property type="match status" value="1"/>
</dbReference>
<protein>
    <submittedName>
        <fullName evidence="6">Uncharacterized protein</fullName>
    </submittedName>
</protein>
<organism evidence="6 7">
    <name type="scientific">Phialemonium atrogriseum</name>
    <dbReference type="NCBI Taxonomy" id="1093897"/>
    <lineage>
        <taxon>Eukaryota</taxon>
        <taxon>Fungi</taxon>
        <taxon>Dikarya</taxon>
        <taxon>Ascomycota</taxon>
        <taxon>Pezizomycotina</taxon>
        <taxon>Sordariomycetes</taxon>
        <taxon>Sordariomycetidae</taxon>
        <taxon>Cephalothecales</taxon>
        <taxon>Cephalothecaceae</taxon>
        <taxon>Phialemonium</taxon>
    </lineage>
</organism>
<dbReference type="GeneID" id="85312980"/>
<feature type="transmembrane region" description="Helical" evidence="5">
    <location>
        <begin position="12"/>
        <end position="33"/>
    </location>
</feature>
<evidence type="ECO:0000256" key="2">
    <source>
        <dbReference type="ARBA" id="ARBA00022692"/>
    </source>
</evidence>
<evidence type="ECO:0000313" key="6">
    <source>
        <dbReference type="EMBL" id="KAK1769234.1"/>
    </source>
</evidence>
<accession>A0AAJ0C5S8</accession>
<evidence type="ECO:0000256" key="4">
    <source>
        <dbReference type="ARBA" id="ARBA00023136"/>
    </source>
</evidence>
<evidence type="ECO:0000256" key="5">
    <source>
        <dbReference type="SAM" id="Phobius"/>
    </source>
</evidence>
<evidence type="ECO:0000256" key="1">
    <source>
        <dbReference type="ARBA" id="ARBA00004370"/>
    </source>
</evidence>
<dbReference type="PANTHER" id="PTHR35371:SF1">
    <property type="entry name" value="BLR7753 PROTEIN"/>
    <property type="match status" value="1"/>
</dbReference>
<dbReference type="InterPro" id="IPR023352">
    <property type="entry name" value="MAPEG-like_dom_sf"/>
</dbReference>
<keyword evidence="7" id="KW-1185">Reference proteome</keyword>
<gene>
    <name evidence="6" type="ORF">QBC33DRAFT_557284</name>
</gene>
<reference evidence="6" key="1">
    <citation type="submission" date="2023-06" db="EMBL/GenBank/DDBJ databases">
        <title>Genome-scale phylogeny and comparative genomics of the fungal order Sordariales.</title>
        <authorList>
            <consortium name="Lawrence Berkeley National Laboratory"/>
            <person name="Hensen N."/>
            <person name="Bonometti L."/>
            <person name="Westerberg I."/>
            <person name="Brannstrom I.O."/>
            <person name="Guillou S."/>
            <person name="Cros-Aarteil S."/>
            <person name="Calhoun S."/>
            <person name="Haridas S."/>
            <person name="Kuo A."/>
            <person name="Mondo S."/>
            <person name="Pangilinan J."/>
            <person name="Riley R."/>
            <person name="Labutti K."/>
            <person name="Andreopoulos B."/>
            <person name="Lipzen A."/>
            <person name="Chen C."/>
            <person name="Yanf M."/>
            <person name="Daum C."/>
            <person name="Ng V."/>
            <person name="Clum A."/>
            <person name="Steindorff A."/>
            <person name="Ohm R."/>
            <person name="Martin F."/>
            <person name="Silar P."/>
            <person name="Natvig D."/>
            <person name="Lalanne C."/>
            <person name="Gautier V."/>
            <person name="Ament-Velasquez S.L."/>
            <person name="Kruys A."/>
            <person name="Hutchinson M.I."/>
            <person name="Powell A.J."/>
            <person name="Barry K."/>
            <person name="Miller A.N."/>
            <person name="Grigoriev I.V."/>
            <person name="Debuchy R."/>
            <person name="Gladieux P."/>
            <person name="Thoren M.H."/>
            <person name="Johannesson H."/>
        </authorList>
    </citation>
    <scope>NUCLEOTIDE SEQUENCE</scope>
    <source>
        <strain evidence="6">8032-3</strain>
    </source>
</reference>
<feature type="transmembrane region" description="Helical" evidence="5">
    <location>
        <begin position="68"/>
        <end position="86"/>
    </location>
</feature>
<comment type="subcellular location">
    <subcellularLocation>
        <location evidence="1">Membrane</location>
    </subcellularLocation>
</comment>
<dbReference type="GO" id="GO:0016020">
    <property type="term" value="C:membrane"/>
    <property type="evidence" value="ECO:0007669"/>
    <property type="project" value="UniProtKB-SubCell"/>
</dbReference>
<evidence type="ECO:0000256" key="3">
    <source>
        <dbReference type="ARBA" id="ARBA00022989"/>
    </source>
</evidence>
<dbReference type="Pfam" id="PF01124">
    <property type="entry name" value="MAPEG"/>
    <property type="match status" value="1"/>
</dbReference>
<keyword evidence="3 5" id="KW-1133">Transmembrane helix</keyword>
<dbReference type="AlphaFoldDB" id="A0AAJ0C5S8"/>
<keyword evidence="2 5" id="KW-0812">Transmembrane</keyword>
<name>A0AAJ0C5S8_9PEZI</name>
<proteinExistence type="predicted"/>
<dbReference type="SUPFAM" id="SSF161084">
    <property type="entry name" value="MAPEG domain-like"/>
    <property type="match status" value="1"/>
</dbReference>
<dbReference type="PANTHER" id="PTHR35371">
    <property type="entry name" value="INNER MEMBRANE PROTEIN"/>
    <property type="match status" value="1"/>
</dbReference>
<keyword evidence="4 5" id="KW-0472">Membrane</keyword>
<dbReference type="EMBL" id="MU839003">
    <property type="protein sequence ID" value="KAK1769234.1"/>
    <property type="molecule type" value="Genomic_DNA"/>
</dbReference>